<dbReference type="SUPFAM" id="SSF46689">
    <property type="entry name" value="Homeodomain-like"/>
    <property type="match status" value="1"/>
</dbReference>
<dbReference type="PANTHER" id="PTHR30055">
    <property type="entry name" value="HTH-TYPE TRANSCRIPTIONAL REGULATOR RUTR"/>
    <property type="match status" value="1"/>
</dbReference>
<dbReference type="AlphaFoldDB" id="A0A6J6G362"/>
<sequence length="254" mass="27988">MNLPTRTSPRQARSAKSLDLILDAAERLFHERGVAETSTVDVATEARVSVGRLYYWFPDKDAITYAVVQRSEQRLREFLPTVIVHDPDTPTPSMIEQVVPVIGRFFRQHPGSLAVLVRGPVDTVDHGRSLCALFEQLAAAVVEQRVPGVPTAERDLVACTVTRIVIAMMAEHVRADDEHGAVILDELVYVIAAYLHCRYPSRLDPVWTDPDEPIRPARRPIAFERRASPVYPALAPRDDVATVATVAAVAPGAG</sequence>
<dbReference type="Pfam" id="PF00440">
    <property type="entry name" value="TetR_N"/>
    <property type="match status" value="1"/>
</dbReference>
<name>A0A6J6G362_9ZZZZ</name>
<reference evidence="3" key="1">
    <citation type="submission" date="2020-05" db="EMBL/GenBank/DDBJ databases">
        <authorList>
            <person name="Chiriac C."/>
            <person name="Salcher M."/>
            <person name="Ghai R."/>
            <person name="Kavagutti S V."/>
        </authorList>
    </citation>
    <scope>NUCLEOTIDE SEQUENCE</scope>
</reference>
<dbReference type="PRINTS" id="PR00455">
    <property type="entry name" value="HTHTETR"/>
</dbReference>
<proteinExistence type="predicted"/>
<feature type="domain" description="HTH tetR-type" evidence="2">
    <location>
        <begin position="15"/>
        <end position="75"/>
    </location>
</feature>
<dbReference type="InterPro" id="IPR041669">
    <property type="entry name" value="TetR_C_15"/>
</dbReference>
<protein>
    <submittedName>
        <fullName evidence="3">Unannotated protein</fullName>
    </submittedName>
</protein>
<evidence type="ECO:0000313" key="3">
    <source>
        <dbReference type="EMBL" id="CAB4595541.1"/>
    </source>
</evidence>
<dbReference type="PROSITE" id="PS50977">
    <property type="entry name" value="HTH_TETR_2"/>
    <property type="match status" value="1"/>
</dbReference>
<dbReference type="GO" id="GO:0003700">
    <property type="term" value="F:DNA-binding transcription factor activity"/>
    <property type="evidence" value="ECO:0007669"/>
    <property type="project" value="TreeGrafter"/>
</dbReference>
<evidence type="ECO:0000256" key="1">
    <source>
        <dbReference type="ARBA" id="ARBA00023125"/>
    </source>
</evidence>
<dbReference type="EMBL" id="CAEZSR010000267">
    <property type="protein sequence ID" value="CAB4595541.1"/>
    <property type="molecule type" value="Genomic_DNA"/>
</dbReference>
<dbReference type="PANTHER" id="PTHR30055:SF226">
    <property type="entry name" value="HTH-TYPE TRANSCRIPTIONAL REGULATOR PKSA"/>
    <property type="match status" value="1"/>
</dbReference>
<dbReference type="InterPro" id="IPR001647">
    <property type="entry name" value="HTH_TetR"/>
</dbReference>
<evidence type="ECO:0000259" key="2">
    <source>
        <dbReference type="PROSITE" id="PS50977"/>
    </source>
</evidence>
<accession>A0A6J6G362</accession>
<dbReference type="Pfam" id="PF17918">
    <property type="entry name" value="TetR_C_15"/>
    <property type="match status" value="1"/>
</dbReference>
<organism evidence="3">
    <name type="scientific">freshwater metagenome</name>
    <dbReference type="NCBI Taxonomy" id="449393"/>
    <lineage>
        <taxon>unclassified sequences</taxon>
        <taxon>metagenomes</taxon>
        <taxon>ecological metagenomes</taxon>
    </lineage>
</organism>
<dbReference type="InterPro" id="IPR050109">
    <property type="entry name" value="HTH-type_TetR-like_transc_reg"/>
</dbReference>
<dbReference type="GO" id="GO:0000976">
    <property type="term" value="F:transcription cis-regulatory region binding"/>
    <property type="evidence" value="ECO:0007669"/>
    <property type="project" value="TreeGrafter"/>
</dbReference>
<keyword evidence="1" id="KW-0238">DNA-binding</keyword>
<dbReference type="Gene3D" id="1.10.357.10">
    <property type="entry name" value="Tetracycline Repressor, domain 2"/>
    <property type="match status" value="1"/>
</dbReference>
<dbReference type="InterPro" id="IPR009057">
    <property type="entry name" value="Homeodomain-like_sf"/>
</dbReference>
<gene>
    <name evidence="3" type="ORF">UFOPK1493_03983</name>
</gene>